<dbReference type="KEGG" id="cwo:Cwoe_2128"/>
<accession>D3F586</accession>
<dbReference type="PANTHER" id="PTHR13707">
    <property type="entry name" value="KETOACID-COENZYME A TRANSFERASE"/>
    <property type="match status" value="1"/>
</dbReference>
<dbReference type="InterPro" id="IPR004165">
    <property type="entry name" value="CoA_trans_fam_I"/>
</dbReference>
<proteinExistence type="inferred from homology"/>
<name>D3F586_CONWI</name>
<reference evidence="4" key="2">
    <citation type="submission" date="2010-01" db="EMBL/GenBank/DDBJ databases">
        <title>The complete genome of Conexibacter woesei DSM 14684.</title>
        <authorList>
            <consortium name="US DOE Joint Genome Institute (JGI-PGF)"/>
            <person name="Lucas S."/>
            <person name="Copeland A."/>
            <person name="Lapidus A."/>
            <person name="Glavina del Rio T."/>
            <person name="Dalin E."/>
            <person name="Tice H."/>
            <person name="Bruce D."/>
            <person name="Goodwin L."/>
            <person name="Pitluck S."/>
            <person name="Kyrpides N."/>
            <person name="Mavromatis K."/>
            <person name="Ivanova N."/>
            <person name="Mikhailova N."/>
            <person name="Chertkov O."/>
            <person name="Brettin T."/>
            <person name="Detter J.C."/>
            <person name="Han C."/>
            <person name="Larimer F."/>
            <person name="Land M."/>
            <person name="Hauser L."/>
            <person name="Markowitz V."/>
            <person name="Cheng J.-F."/>
            <person name="Hugenholtz P."/>
            <person name="Woyke T."/>
            <person name="Wu D."/>
            <person name="Pukall R."/>
            <person name="Steenblock K."/>
            <person name="Schneider S."/>
            <person name="Klenk H.-P."/>
            <person name="Eisen J.A."/>
        </authorList>
    </citation>
    <scope>NUCLEOTIDE SEQUENCE [LARGE SCALE GENOMIC DNA]</scope>
    <source>
        <strain evidence="4">DSM 14684 / CIP 108061 / JCM 11494 / NBRC 100937 / ID131577</strain>
    </source>
</reference>
<dbReference type="InterPro" id="IPR012791">
    <property type="entry name" value="3-oxoacid_CoA-transf_B"/>
</dbReference>
<dbReference type="RefSeq" id="WP_012933604.1">
    <property type="nucleotide sequence ID" value="NC_013739.1"/>
</dbReference>
<dbReference type="SUPFAM" id="SSF100950">
    <property type="entry name" value="NagB/RpiA/CoA transferase-like"/>
    <property type="match status" value="1"/>
</dbReference>
<dbReference type="OrthoDB" id="3369756at2"/>
<reference evidence="3 4" key="1">
    <citation type="journal article" date="2010" name="Stand. Genomic Sci.">
        <title>Complete genome sequence of Conexibacter woesei type strain (ID131577).</title>
        <authorList>
            <person name="Pukall R."/>
            <person name="Lapidus A."/>
            <person name="Glavina Del Rio T."/>
            <person name="Copeland A."/>
            <person name="Tice H."/>
            <person name="Cheng J.-F."/>
            <person name="Lucas S."/>
            <person name="Chen F."/>
            <person name="Nolan M."/>
            <person name="Bruce D."/>
            <person name="Goodwin L."/>
            <person name="Pitluck S."/>
            <person name="Mavromatis K."/>
            <person name="Ivanova N."/>
            <person name="Ovchinnikova G."/>
            <person name="Pati A."/>
            <person name="Chen A."/>
            <person name="Palaniappan K."/>
            <person name="Land M."/>
            <person name="Hauser L."/>
            <person name="Chang Y.-J."/>
            <person name="Jeffries C.D."/>
            <person name="Chain P."/>
            <person name="Meincke L."/>
            <person name="Sims D."/>
            <person name="Brettin T."/>
            <person name="Detter J.C."/>
            <person name="Rohde M."/>
            <person name="Goeker M."/>
            <person name="Bristow J."/>
            <person name="Eisen J.A."/>
            <person name="Markowitz V."/>
            <person name="Kyrpides N.C."/>
            <person name="Klenk H.-P."/>
            <person name="Hugenholtz P."/>
        </authorList>
    </citation>
    <scope>NUCLEOTIDE SEQUENCE [LARGE SCALE GENOMIC DNA]</scope>
    <source>
        <strain evidence="4">DSM 14684 / CIP 108061 / JCM 11494 / NBRC 100937 / ID131577</strain>
    </source>
</reference>
<evidence type="ECO:0000256" key="1">
    <source>
        <dbReference type="ARBA" id="ARBA00007047"/>
    </source>
</evidence>
<keyword evidence="2 3" id="KW-0808">Transferase</keyword>
<dbReference type="Pfam" id="PF01144">
    <property type="entry name" value="CoA_trans"/>
    <property type="match status" value="1"/>
</dbReference>
<dbReference type="NCBIfam" id="TIGR02428">
    <property type="entry name" value="pcaJ_scoB_fam"/>
    <property type="match status" value="1"/>
</dbReference>
<protein>
    <submittedName>
        <fullName evidence="3">3-oxoacid CoA-transferase, B subunit</fullName>
        <ecNumber evidence="3">2.8.3.5</ecNumber>
    </submittedName>
</protein>
<dbReference type="GO" id="GO:0008260">
    <property type="term" value="F:succinyl-CoA:3-oxo-acid CoA-transferase activity"/>
    <property type="evidence" value="ECO:0007669"/>
    <property type="project" value="UniProtKB-EC"/>
</dbReference>
<dbReference type="Gene3D" id="3.40.1080.10">
    <property type="entry name" value="Glutaconate Coenzyme A-transferase"/>
    <property type="match status" value="1"/>
</dbReference>
<dbReference type="Proteomes" id="UP000008229">
    <property type="component" value="Chromosome"/>
</dbReference>
<dbReference type="InterPro" id="IPR037171">
    <property type="entry name" value="NagB/RpiA_transferase-like"/>
</dbReference>
<dbReference type="SMART" id="SM00882">
    <property type="entry name" value="CoA_trans"/>
    <property type="match status" value="1"/>
</dbReference>
<gene>
    <name evidence="3" type="ordered locus">Cwoe_2128</name>
</gene>
<comment type="similarity">
    <text evidence="1">Belongs to the 3-oxoacid CoA-transferase subunit B family.</text>
</comment>
<dbReference type="EC" id="2.8.3.5" evidence="3"/>
<dbReference type="STRING" id="469383.Cwoe_2128"/>
<sequence>MSSSVATAIAKRVAAHLTDGEIVNLGIGIPTLVADHLPDGVDVVLQTENGMLGVGPTPAEDAVDPNLVNAGKLPVSELPGASYFASSASFAMIRGGHVDTAILGALQLDEHGRIANWSIPGKPILGVGGAMDLLVGARRVIVATTHLAKDGAPKLVAETPFPLTADRPVDLIVTEHATFAVRDGGLVLTDVTEDSSVEWVERNTGARFTVALEGDCQEIDPRPARSRR</sequence>
<dbReference type="HOGENOM" id="CLU_019942_4_1_11"/>
<evidence type="ECO:0000313" key="4">
    <source>
        <dbReference type="Proteomes" id="UP000008229"/>
    </source>
</evidence>
<dbReference type="AlphaFoldDB" id="D3F586"/>
<evidence type="ECO:0000313" key="3">
    <source>
        <dbReference type="EMBL" id="ADB50553.1"/>
    </source>
</evidence>
<dbReference type="eggNOG" id="COG2057">
    <property type="taxonomic scope" value="Bacteria"/>
</dbReference>
<dbReference type="PANTHER" id="PTHR13707:SF57">
    <property type="entry name" value="SUCCINYL-COA:3-KETOACID COENZYME A TRANSFERASE SUBUNIT B-RELATED"/>
    <property type="match status" value="1"/>
</dbReference>
<dbReference type="EMBL" id="CP001854">
    <property type="protein sequence ID" value="ADB50553.1"/>
    <property type="molecule type" value="Genomic_DNA"/>
</dbReference>
<keyword evidence="4" id="KW-1185">Reference proteome</keyword>
<evidence type="ECO:0000256" key="2">
    <source>
        <dbReference type="ARBA" id="ARBA00022679"/>
    </source>
</evidence>
<organism evidence="3 4">
    <name type="scientific">Conexibacter woesei (strain DSM 14684 / CCUG 47730 / CIP 108061 / JCM 11494 / NBRC 100937 / ID131577)</name>
    <dbReference type="NCBI Taxonomy" id="469383"/>
    <lineage>
        <taxon>Bacteria</taxon>
        <taxon>Bacillati</taxon>
        <taxon>Actinomycetota</taxon>
        <taxon>Thermoleophilia</taxon>
        <taxon>Solirubrobacterales</taxon>
        <taxon>Conexibacteraceae</taxon>
        <taxon>Conexibacter</taxon>
    </lineage>
</organism>